<protein>
    <recommendedName>
        <fullName evidence="3">Secreted protein</fullName>
    </recommendedName>
</protein>
<evidence type="ECO:0000256" key="1">
    <source>
        <dbReference type="SAM" id="SignalP"/>
    </source>
</evidence>
<keyword evidence="1" id="KW-0732">Signal</keyword>
<reference evidence="2" key="1">
    <citation type="submission" date="2016-04" db="EMBL/GenBank/DDBJ databases">
        <authorList>
            <person name="Calderon-Fernandez G.M.Sr."/>
        </authorList>
    </citation>
    <scope>NUCLEOTIDE SEQUENCE</scope>
    <source>
        <strain evidence="2">Int1</strain>
        <tissue evidence="2">Integument</tissue>
    </source>
</reference>
<sequence>MGGCHWLLLTCLLLLLQVSYEATSSQTSGGKHTKRAIFGWGRGPGFFSMITQFIRETIRDTNRAVRNITDIINAEFPPNSQSQNSSVNSTSVSGARRLTLPEVNDILGRNYRSLVRLFNTEFRSALVDSNRNIQRYRQEIKDAIRPYFVGGAFSTTTTPRPSTNPS</sequence>
<feature type="chain" id="PRO_5007904735" description="Secreted protein" evidence="1">
    <location>
        <begin position="22"/>
        <end position="166"/>
    </location>
</feature>
<organism evidence="2">
    <name type="scientific">Triatoma infestans</name>
    <name type="common">Assassin bug</name>
    <dbReference type="NCBI Taxonomy" id="30076"/>
    <lineage>
        <taxon>Eukaryota</taxon>
        <taxon>Metazoa</taxon>
        <taxon>Ecdysozoa</taxon>
        <taxon>Arthropoda</taxon>
        <taxon>Hexapoda</taxon>
        <taxon>Insecta</taxon>
        <taxon>Pterygota</taxon>
        <taxon>Neoptera</taxon>
        <taxon>Paraneoptera</taxon>
        <taxon>Hemiptera</taxon>
        <taxon>Heteroptera</taxon>
        <taxon>Panheteroptera</taxon>
        <taxon>Cimicomorpha</taxon>
        <taxon>Reduviidae</taxon>
        <taxon>Triatominae</taxon>
        <taxon>Triatoma</taxon>
    </lineage>
</organism>
<dbReference type="AlphaFoldDB" id="A0A170XTJ1"/>
<feature type="signal peptide" evidence="1">
    <location>
        <begin position="1"/>
        <end position="21"/>
    </location>
</feature>
<evidence type="ECO:0008006" key="3">
    <source>
        <dbReference type="Google" id="ProtNLM"/>
    </source>
</evidence>
<accession>A0A170XTJ1</accession>
<reference evidence="2" key="2">
    <citation type="journal article" date="2017" name="J. Med. Entomol.">
        <title>Transcriptome Analysis of the Triatoma infestans (Hemiptera: Reduviidae) Integument.</title>
        <authorList>
            <person name="Calderon-Fernandez G.M."/>
            <person name="Moriconi D.E."/>
            <person name="Dulbecco A.B."/>
            <person name="Juarez M.P."/>
        </authorList>
    </citation>
    <scope>NUCLEOTIDE SEQUENCE</scope>
    <source>
        <strain evidence="2">Int1</strain>
        <tissue evidence="2">Integument</tissue>
    </source>
</reference>
<name>A0A170XTJ1_TRIIF</name>
<proteinExistence type="predicted"/>
<dbReference type="EMBL" id="GEMB01004054">
    <property type="protein sequence ID" value="JAR99207.1"/>
    <property type="molecule type" value="Transcribed_RNA"/>
</dbReference>
<evidence type="ECO:0000313" key="2">
    <source>
        <dbReference type="EMBL" id="JAR99207.1"/>
    </source>
</evidence>